<evidence type="ECO:0000256" key="6">
    <source>
        <dbReference type="ARBA" id="ARBA00022989"/>
    </source>
</evidence>
<comment type="similarity">
    <text evidence="8">Belongs to the binding-protein-dependent transport system permease family. LivHM subfamily.</text>
</comment>
<keyword evidence="7 9" id="KW-0472">Membrane</keyword>
<sequence>MDASLFLQFLANGLSVGLGYGLAAVGLALVFGILEQVNFAHGEIYMVGAFTLWFLGQSMGMPYWLGYPVMVAAMAAFGLLLAEVVFLPTLNRPFETVILATLAVSIILQNLVRLVFGATPLHIDSPLDGTTLELGGVLFFGQRIFVAVVAVVALAGLVAFLRRTETGRAMRAMAQNKDACLMVGIDIRRVTRITAAAGAALCALASGAMAPMFDLYPNMGTDVVFKSFAVVIIGGMGNISGAMLAGLLLGVAESFASGMLGATYRDGVGFALMIIMLLLRPQGIFGKSVRV</sequence>
<keyword evidence="11" id="KW-1185">Reference proteome</keyword>
<dbReference type="RefSeq" id="WP_088605514.1">
    <property type="nucleotide sequence ID" value="NZ_NJIH01000014.1"/>
</dbReference>
<protein>
    <submittedName>
        <fullName evidence="10">Branched-chain amino acid ABC transporter permease</fullName>
    </submittedName>
</protein>
<organism evidence="10 11">
    <name type="scientific">Candidimonas nitroreducens</name>
    <dbReference type="NCBI Taxonomy" id="683354"/>
    <lineage>
        <taxon>Bacteria</taxon>
        <taxon>Pseudomonadati</taxon>
        <taxon>Pseudomonadota</taxon>
        <taxon>Betaproteobacteria</taxon>
        <taxon>Burkholderiales</taxon>
        <taxon>Alcaligenaceae</taxon>
        <taxon>Candidimonas</taxon>
    </lineage>
</organism>
<evidence type="ECO:0000256" key="9">
    <source>
        <dbReference type="SAM" id="Phobius"/>
    </source>
</evidence>
<evidence type="ECO:0000256" key="8">
    <source>
        <dbReference type="ARBA" id="ARBA00037998"/>
    </source>
</evidence>
<evidence type="ECO:0000256" key="7">
    <source>
        <dbReference type="ARBA" id="ARBA00023136"/>
    </source>
</evidence>
<feature type="transmembrane region" description="Helical" evidence="9">
    <location>
        <begin position="44"/>
        <end position="65"/>
    </location>
</feature>
<keyword evidence="4 9" id="KW-0812">Transmembrane</keyword>
<gene>
    <name evidence="10" type="ORF">CEY11_21650</name>
</gene>
<feature type="transmembrane region" description="Helical" evidence="9">
    <location>
        <begin position="193"/>
        <end position="213"/>
    </location>
</feature>
<evidence type="ECO:0000256" key="2">
    <source>
        <dbReference type="ARBA" id="ARBA00022448"/>
    </source>
</evidence>
<dbReference type="CDD" id="cd06582">
    <property type="entry name" value="TM_PBP1_LivH_like"/>
    <property type="match status" value="1"/>
</dbReference>
<feature type="transmembrane region" description="Helical" evidence="9">
    <location>
        <begin position="71"/>
        <end position="90"/>
    </location>
</feature>
<keyword evidence="3" id="KW-1003">Cell membrane</keyword>
<accession>A0A225M039</accession>
<dbReference type="GO" id="GO:0005886">
    <property type="term" value="C:plasma membrane"/>
    <property type="evidence" value="ECO:0007669"/>
    <property type="project" value="UniProtKB-SubCell"/>
</dbReference>
<evidence type="ECO:0000313" key="10">
    <source>
        <dbReference type="EMBL" id="OWT54767.1"/>
    </source>
</evidence>
<evidence type="ECO:0000256" key="3">
    <source>
        <dbReference type="ARBA" id="ARBA00022475"/>
    </source>
</evidence>
<keyword evidence="5" id="KW-0029">Amino-acid transport</keyword>
<dbReference type="InterPro" id="IPR052157">
    <property type="entry name" value="BCAA_transport_permease"/>
</dbReference>
<evidence type="ECO:0000256" key="4">
    <source>
        <dbReference type="ARBA" id="ARBA00022692"/>
    </source>
</evidence>
<dbReference type="Proteomes" id="UP000214603">
    <property type="component" value="Unassembled WGS sequence"/>
</dbReference>
<dbReference type="AlphaFoldDB" id="A0A225M039"/>
<dbReference type="OrthoDB" id="9807115at2"/>
<dbReference type="Pfam" id="PF02653">
    <property type="entry name" value="BPD_transp_2"/>
    <property type="match status" value="1"/>
</dbReference>
<feature type="transmembrane region" description="Helical" evidence="9">
    <location>
        <begin position="262"/>
        <end position="279"/>
    </location>
</feature>
<evidence type="ECO:0000256" key="5">
    <source>
        <dbReference type="ARBA" id="ARBA00022970"/>
    </source>
</evidence>
<keyword evidence="2" id="KW-0813">Transport</keyword>
<evidence type="ECO:0000256" key="1">
    <source>
        <dbReference type="ARBA" id="ARBA00004651"/>
    </source>
</evidence>
<dbReference type="PANTHER" id="PTHR11795">
    <property type="entry name" value="BRANCHED-CHAIN AMINO ACID TRANSPORT SYSTEM PERMEASE PROTEIN LIVH"/>
    <property type="match status" value="1"/>
</dbReference>
<feature type="transmembrane region" description="Helical" evidence="9">
    <location>
        <begin position="6"/>
        <end position="32"/>
    </location>
</feature>
<evidence type="ECO:0000313" key="11">
    <source>
        <dbReference type="Proteomes" id="UP000214603"/>
    </source>
</evidence>
<proteinExistence type="inferred from homology"/>
<dbReference type="GO" id="GO:0022857">
    <property type="term" value="F:transmembrane transporter activity"/>
    <property type="evidence" value="ECO:0007669"/>
    <property type="project" value="InterPro"/>
</dbReference>
<dbReference type="InterPro" id="IPR001851">
    <property type="entry name" value="ABC_transp_permease"/>
</dbReference>
<dbReference type="GO" id="GO:0006865">
    <property type="term" value="P:amino acid transport"/>
    <property type="evidence" value="ECO:0007669"/>
    <property type="project" value="UniProtKB-KW"/>
</dbReference>
<dbReference type="EMBL" id="NJIH01000014">
    <property type="protein sequence ID" value="OWT54767.1"/>
    <property type="molecule type" value="Genomic_DNA"/>
</dbReference>
<dbReference type="PANTHER" id="PTHR11795:SF452">
    <property type="entry name" value="ABC TRANSPORTER PERMEASE PROTEIN"/>
    <property type="match status" value="1"/>
</dbReference>
<feature type="transmembrane region" description="Helical" evidence="9">
    <location>
        <begin position="97"/>
        <end position="116"/>
    </location>
</feature>
<name>A0A225M039_9BURK</name>
<comment type="caution">
    <text evidence="10">The sequence shown here is derived from an EMBL/GenBank/DDBJ whole genome shotgun (WGS) entry which is preliminary data.</text>
</comment>
<reference evidence="11" key="1">
    <citation type="submission" date="2017-06" db="EMBL/GenBank/DDBJ databases">
        <title>Herbaspirillum phytohormonus sp. nov., isolated from the root nodule of Robinia pseudoacacia in lead-zinc mine.</title>
        <authorList>
            <person name="Fan M."/>
            <person name="Lin Y."/>
        </authorList>
    </citation>
    <scope>NUCLEOTIDE SEQUENCE [LARGE SCALE GENOMIC DNA]</scope>
    <source>
        <strain evidence="11">SC-089</strain>
    </source>
</reference>
<comment type="subcellular location">
    <subcellularLocation>
        <location evidence="1">Cell membrane</location>
        <topology evidence="1">Multi-pass membrane protein</topology>
    </subcellularLocation>
</comment>
<keyword evidence="6 9" id="KW-1133">Transmembrane helix</keyword>
<feature type="transmembrane region" description="Helical" evidence="9">
    <location>
        <begin position="136"/>
        <end position="161"/>
    </location>
</feature>
<feature type="transmembrane region" description="Helical" evidence="9">
    <location>
        <begin position="225"/>
        <end position="250"/>
    </location>
</feature>